<evidence type="ECO:0000256" key="4">
    <source>
        <dbReference type="ARBA" id="ARBA00022989"/>
    </source>
</evidence>
<sequence>MAGGEAAAPLLEKKEAVYREGCPGCAVERRKALNPGVPYKEFFHIWTIILASCLPVSSLFPFLYFMIRDLHIAKTVEDIGFYAGFVGASYMLGRTLTSTAWGMVADRIGRKPVIVLGIFSVILFSALFGLSVHYWMAISTRFLLGSLNGIIGPIRAYAIEVCRPEHHAIALSLVSTAWAIGLIVGPTIGGYLAQVPIFLTLSVYISLQLSRSNKLHLAPKEIVEHNITSTTKNNVLKNWPLMSSIILFCIVSFDDMAYSEEFWEYRDRSQRGQGRVLGRGVAGLWLDHLRSNLDGWPPVGTTSRDGSYGRAAATPVVSAVSRFSRDQHMRKCHGVIGGPASGEGGVFLMRLRLCFTGSCSDLACGICSRPNRTRVPVSLVIFSLWAESDRKYGGLSFSSEDVGQVLAITGFHGHRNANMFSFFQESLDMIPEPLYCGAAVDESPKCMLHQLRPNKCVAFDEMKLILKGDFMAALCKKRVNDSEVAETVVTLHSTFGAINFPVLLIDDFSTPEKNQSFSNEIDETKNQEYKWREEAFRKGFPCLPTTSSYKTYKCHKVFTESGLM</sequence>
<evidence type="ECO:0000256" key="2">
    <source>
        <dbReference type="ARBA" id="ARBA00022448"/>
    </source>
</evidence>
<evidence type="ECO:0000256" key="3">
    <source>
        <dbReference type="ARBA" id="ARBA00022692"/>
    </source>
</evidence>
<dbReference type="Pfam" id="PF07690">
    <property type="entry name" value="MFS_1"/>
    <property type="match status" value="1"/>
</dbReference>
<dbReference type="GO" id="GO:0022857">
    <property type="term" value="F:transmembrane transporter activity"/>
    <property type="evidence" value="ECO:0007669"/>
    <property type="project" value="InterPro"/>
</dbReference>
<organism evidence="6">
    <name type="scientific">Aegilops tauschii</name>
    <name type="common">Tausch's goatgrass</name>
    <name type="synonym">Aegilops squarrosa</name>
    <dbReference type="NCBI Taxonomy" id="37682"/>
    <lineage>
        <taxon>Eukaryota</taxon>
        <taxon>Viridiplantae</taxon>
        <taxon>Streptophyta</taxon>
        <taxon>Embryophyta</taxon>
        <taxon>Tracheophyta</taxon>
        <taxon>Spermatophyta</taxon>
        <taxon>Magnoliopsida</taxon>
        <taxon>Liliopsida</taxon>
        <taxon>Poales</taxon>
        <taxon>Poaceae</taxon>
        <taxon>BOP clade</taxon>
        <taxon>Pooideae</taxon>
        <taxon>Triticodae</taxon>
        <taxon>Triticeae</taxon>
        <taxon>Triticinae</taxon>
        <taxon>Aegilops</taxon>
    </lineage>
</organism>
<dbReference type="PANTHER" id="PTHR23504:SF97">
    <property type="entry name" value="MAJOR FACILITATOR SUPERFAMILY (MFS) PROFILE DOMAIN-CONTAINING PROTEIN"/>
    <property type="match status" value="1"/>
</dbReference>
<accession>M8BE41</accession>
<keyword evidence="5" id="KW-0472">Membrane</keyword>
<dbReference type="AlphaFoldDB" id="M8BE41"/>
<proteinExistence type="predicted"/>
<dbReference type="SUPFAM" id="SSF103473">
    <property type="entry name" value="MFS general substrate transporter"/>
    <property type="match status" value="1"/>
</dbReference>
<dbReference type="GO" id="GO:0016020">
    <property type="term" value="C:membrane"/>
    <property type="evidence" value="ECO:0007669"/>
    <property type="project" value="UniProtKB-SubCell"/>
</dbReference>
<name>M8BE41_AEGTA</name>
<dbReference type="CDD" id="cd17330">
    <property type="entry name" value="MFS_SLC46_TetA_like"/>
    <property type="match status" value="1"/>
</dbReference>
<keyword evidence="4" id="KW-1133">Transmembrane helix</keyword>
<evidence type="ECO:0000256" key="5">
    <source>
        <dbReference type="ARBA" id="ARBA00023136"/>
    </source>
</evidence>
<evidence type="ECO:0000313" key="6">
    <source>
        <dbReference type="EnsemblPlants" id="EMT23180"/>
    </source>
</evidence>
<dbReference type="InterPro" id="IPR011701">
    <property type="entry name" value="MFS"/>
</dbReference>
<keyword evidence="3" id="KW-0812">Transmembrane</keyword>
<reference evidence="6" key="1">
    <citation type="submission" date="2015-06" db="UniProtKB">
        <authorList>
            <consortium name="EnsemblPlants"/>
        </authorList>
    </citation>
    <scope>IDENTIFICATION</scope>
</reference>
<dbReference type="Gene3D" id="1.20.1250.20">
    <property type="entry name" value="MFS general substrate transporter like domains"/>
    <property type="match status" value="1"/>
</dbReference>
<evidence type="ECO:0000256" key="1">
    <source>
        <dbReference type="ARBA" id="ARBA00004141"/>
    </source>
</evidence>
<keyword evidence="2" id="KW-0813">Transport</keyword>
<dbReference type="PANTHER" id="PTHR23504">
    <property type="entry name" value="MAJOR FACILITATOR SUPERFAMILY DOMAIN-CONTAINING PROTEIN 10"/>
    <property type="match status" value="1"/>
</dbReference>
<dbReference type="EnsemblPlants" id="EMT23180">
    <property type="protein sequence ID" value="EMT23180"/>
    <property type="gene ID" value="F775_00580"/>
</dbReference>
<dbReference type="InterPro" id="IPR036259">
    <property type="entry name" value="MFS_trans_sf"/>
</dbReference>
<protein>
    <submittedName>
        <fullName evidence="6">Putative membrane protein</fullName>
    </submittedName>
</protein>
<comment type="subcellular location">
    <subcellularLocation>
        <location evidence="1">Membrane</location>
        <topology evidence="1">Multi-pass membrane protein</topology>
    </subcellularLocation>
</comment>